<accession>A0A7C8Z8Q1</accession>
<protein>
    <submittedName>
        <fullName evidence="1">Uncharacterized protein</fullName>
    </submittedName>
</protein>
<dbReference type="EMBL" id="GISG01103208">
    <property type="protein sequence ID" value="MBA4637192.1"/>
    <property type="molecule type" value="Transcribed_RNA"/>
</dbReference>
<reference evidence="1" key="2">
    <citation type="submission" date="2020-07" db="EMBL/GenBank/DDBJ databases">
        <authorList>
            <person name="Vera ALvarez R."/>
            <person name="Arias-Moreno D.M."/>
            <person name="Jimenez-Jacinto V."/>
            <person name="Jimenez-Bremont J.F."/>
            <person name="Swaminathan K."/>
            <person name="Moose S.P."/>
            <person name="Guerrero-Gonzalez M.L."/>
            <person name="Marino-Ramirez L."/>
            <person name="Landsman D."/>
            <person name="Rodriguez-Kessler M."/>
            <person name="Delgado-Sanchez P."/>
        </authorList>
    </citation>
    <scope>NUCLEOTIDE SEQUENCE</scope>
    <source>
        <tissue evidence="1">Cladode</tissue>
    </source>
</reference>
<organism evidence="1">
    <name type="scientific">Opuntia streptacantha</name>
    <name type="common">Prickly pear cactus</name>
    <name type="synonym">Opuntia cardona</name>
    <dbReference type="NCBI Taxonomy" id="393608"/>
    <lineage>
        <taxon>Eukaryota</taxon>
        <taxon>Viridiplantae</taxon>
        <taxon>Streptophyta</taxon>
        <taxon>Embryophyta</taxon>
        <taxon>Tracheophyta</taxon>
        <taxon>Spermatophyta</taxon>
        <taxon>Magnoliopsida</taxon>
        <taxon>eudicotyledons</taxon>
        <taxon>Gunneridae</taxon>
        <taxon>Pentapetalae</taxon>
        <taxon>Caryophyllales</taxon>
        <taxon>Cactineae</taxon>
        <taxon>Cactaceae</taxon>
        <taxon>Opuntioideae</taxon>
        <taxon>Opuntia</taxon>
    </lineage>
</organism>
<proteinExistence type="predicted"/>
<evidence type="ECO:0000313" key="1">
    <source>
        <dbReference type="EMBL" id="MBA4637192.1"/>
    </source>
</evidence>
<sequence length="170" mass="19860">MGPHLRNLPSQDMEPLLLLMEQLNRSHHPHMPLAMVSQQLLPLMVMVLTQVTQPRHLFRQHTVKVVIRKWLMGSNKKAKFRARHLTPTMDRVGILRPMLLHSRITIKARTLKLPHHKLHLKLRHKVLMVCLSRGAMELKELMVETEQRVRVQQRKVRNPKANEGGADEGY</sequence>
<dbReference type="AlphaFoldDB" id="A0A7C8Z8Q1"/>
<name>A0A7C8Z8Q1_OPUST</name>
<reference evidence="1" key="1">
    <citation type="journal article" date="2013" name="J. Plant Res.">
        <title>Effect of fungi and light on seed germination of three Opuntia species from semiarid lands of central Mexico.</title>
        <authorList>
            <person name="Delgado-Sanchez P."/>
            <person name="Jimenez-Bremont J.F."/>
            <person name="Guerrero-Gonzalez Mde L."/>
            <person name="Flores J."/>
        </authorList>
    </citation>
    <scope>NUCLEOTIDE SEQUENCE</scope>
    <source>
        <tissue evidence="1">Cladode</tissue>
    </source>
</reference>